<evidence type="ECO:0000313" key="2">
    <source>
        <dbReference type="EMBL" id="BDR93273.1"/>
    </source>
</evidence>
<keyword evidence="1" id="KW-0812">Transmembrane</keyword>
<dbReference type="OrthoDB" id="29006at2157"/>
<reference evidence="3" key="2">
    <citation type="submission" date="2020-09" db="EMBL/GenBank/DDBJ databases">
        <authorList>
            <person name="Sun Q."/>
            <person name="Ohkuma M."/>
        </authorList>
    </citation>
    <scope>NUCLEOTIDE SEQUENCE</scope>
    <source>
        <strain evidence="3">JCM 11219</strain>
    </source>
</reference>
<dbReference type="Proteomes" id="UP001060771">
    <property type="component" value="Chromosome"/>
</dbReference>
<keyword evidence="5" id="KW-1185">Reference proteome</keyword>
<organism evidence="3 4">
    <name type="scientific">Vulcanisaeta souniana JCM 11219</name>
    <dbReference type="NCBI Taxonomy" id="1293586"/>
    <lineage>
        <taxon>Archaea</taxon>
        <taxon>Thermoproteota</taxon>
        <taxon>Thermoprotei</taxon>
        <taxon>Thermoproteales</taxon>
        <taxon>Thermoproteaceae</taxon>
        <taxon>Vulcanisaeta</taxon>
    </lineage>
</organism>
<feature type="transmembrane region" description="Helical" evidence="1">
    <location>
        <begin position="10"/>
        <end position="28"/>
    </location>
</feature>
<reference evidence="2" key="4">
    <citation type="journal article" date="2023" name="Microbiol. Resour. Announc.">
        <title>Complete Genome Sequence of Vulcanisaeta souniana Strain IC-059, a Hyperthermophilic Archaeon Isolated from Hot Spring Water in Japan.</title>
        <authorList>
            <person name="Kato S."/>
            <person name="Itoh T."/>
            <person name="Wu L."/>
            <person name="Ma J."/>
            <person name="Ohkuma M."/>
        </authorList>
    </citation>
    <scope>NUCLEOTIDE SEQUENCE</scope>
    <source>
        <strain evidence="2">JCM 11219</strain>
    </source>
</reference>
<evidence type="ECO:0000313" key="4">
    <source>
        <dbReference type="Proteomes" id="UP000657075"/>
    </source>
</evidence>
<keyword evidence="1" id="KW-0472">Membrane</keyword>
<reference evidence="5" key="3">
    <citation type="submission" date="2022-09" db="EMBL/GenBank/DDBJ databases">
        <title>Complete genome sequence of Vulcanisaeta souniana.</title>
        <authorList>
            <person name="Kato S."/>
            <person name="Itoh T."/>
            <person name="Ohkuma M."/>
        </authorList>
    </citation>
    <scope>NUCLEOTIDE SEQUENCE [LARGE SCALE GENOMIC DNA]</scope>
    <source>
        <strain evidence="5">JCM 11219</strain>
    </source>
</reference>
<dbReference type="AlphaFoldDB" id="A0A830E232"/>
<dbReference type="EMBL" id="BMNM01000005">
    <property type="protein sequence ID" value="GGI78885.1"/>
    <property type="molecule type" value="Genomic_DNA"/>
</dbReference>
<protein>
    <submittedName>
        <fullName evidence="3">Uncharacterized protein</fullName>
    </submittedName>
</protein>
<feature type="transmembrane region" description="Helical" evidence="1">
    <location>
        <begin position="34"/>
        <end position="51"/>
    </location>
</feature>
<evidence type="ECO:0000313" key="3">
    <source>
        <dbReference type="EMBL" id="GGI78885.1"/>
    </source>
</evidence>
<gene>
    <name evidence="3" type="ORF">GCM10007112_14730</name>
    <name evidence="2" type="ORF">Vsou_23660</name>
</gene>
<dbReference type="Proteomes" id="UP000657075">
    <property type="component" value="Unassembled WGS sequence"/>
</dbReference>
<dbReference type="RefSeq" id="WP_188603353.1">
    <property type="nucleotide sequence ID" value="NZ_AP026830.1"/>
</dbReference>
<evidence type="ECO:0000256" key="1">
    <source>
        <dbReference type="SAM" id="Phobius"/>
    </source>
</evidence>
<name>A0A830E232_9CREN</name>
<sequence>MQFGFRMRGLIIKVAVFLPMAVATVVSIKFVPPIFAPVIVLALLILVILLNKAINKRLAGMWGPQLFSMDNYIIYERGVYVKPIDIFYPWSEVVSMGRDQSYVTFMFNDGTEISLPRDIIDGIQGCPCTAIAR</sequence>
<dbReference type="GeneID" id="76207908"/>
<evidence type="ECO:0000313" key="5">
    <source>
        <dbReference type="Proteomes" id="UP001060771"/>
    </source>
</evidence>
<keyword evidence="1" id="KW-1133">Transmembrane helix</keyword>
<accession>A0A830E232</accession>
<dbReference type="EMBL" id="AP026830">
    <property type="protein sequence ID" value="BDR93273.1"/>
    <property type="molecule type" value="Genomic_DNA"/>
</dbReference>
<reference evidence="3" key="1">
    <citation type="journal article" date="2014" name="Int. J. Syst. Evol. Microbiol.">
        <title>Complete genome sequence of Corynebacterium casei LMG S-19264T (=DSM 44701T), isolated from a smear-ripened cheese.</title>
        <authorList>
            <consortium name="US DOE Joint Genome Institute (JGI-PGF)"/>
            <person name="Walter F."/>
            <person name="Albersmeier A."/>
            <person name="Kalinowski J."/>
            <person name="Ruckert C."/>
        </authorList>
    </citation>
    <scope>NUCLEOTIDE SEQUENCE</scope>
    <source>
        <strain evidence="3">JCM 11219</strain>
    </source>
</reference>
<proteinExistence type="predicted"/>